<dbReference type="PANTHER" id="PTHR22904">
    <property type="entry name" value="TPR REPEAT CONTAINING PROTEIN"/>
    <property type="match status" value="1"/>
</dbReference>
<dbReference type="Gramene" id="RZC59868">
    <property type="protein sequence ID" value="RZC59868"/>
    <property type="gene ID" value="C5167_007172"/>
</dbReference>
<dbReference type="InterPro" id="IPR011990">
    <property type="entry name" value="TPR-like_helical_dom_sf"/>
</dbReference>
<dbReference type="AlphaFoldDB" id="A0A4Y7JJA1"/>
<dbReference type="PANTHER" id="PTHR22904:SF523">
    <property type="entry name" value="STRESS-INDUCED-PHOSPHOPROTEIN 1"/>
    <property type="match status" value="1"/>
</dbReference>
<keyword evidence="1" id="KW-0677">Repeat</keyword>
<name>A0A4Y7JJA1_PAPSO</name>
<evidence type="ECO:0000313" key="3">
    <source>
        <dbReference type="EMBL" id="RZC59868.1"/>
    </source>
</evidence>
<accession>A0A4Y7JJA1</accession>
<dbReference type="EMBL" id="CM010718">
    <property type="protein sequence ID" value="RZC59868.1"/>
    <property type="molecule type" value="Genomic_DNA"/>
</dbReference>
<dbReference type="Gene3D" id="1.25.40.10">
    <property type="entry name" value="Tetratricopeptide repeat domain"/>
    <property type="match status" value="1"/>
</dbReference>
<protein>
    <submittedName>
        <fullName evidence="3">Uncharacterized protein</fullName>
    </submittedName>
</protein>
<keyword evidence="2" id="KW-0802">TPR repeat</keyword>
<dbReference type="Proteomes" id="UP000316621">
    <property type="component" value="Chromosome 4"/>
</dbReference>
<proteinExistence type="predicted"/>
<evidence type="ECO:0000256" key="1">
    <source>
        <dbReference type="ARBA" id="ARBA00022737"/>
    </source>
</evidence>
<dbReference type="STRING" id="3469.A0A4Y7JJA1"/>
<keyword evidence="4" id="KW-1185">Reference proteome</keyword>
<evidence type="ECO:0000313" key="4">
    <source>
        <dbReference type="Proteomes" id="UP000316621"/>
    </source>
</evidence>
<evidence type="ECO:0000256" key="2">
    <source>
        <dbReference type="ARBA" id="ARBA00022803"/>
    </source>
</evidence>
<dbReference type="SUPFAM" id="SSF48452">
    <property type="entry name" value="TPR-like"/>
    <property type="match status" value="1"/>
</dbReference>
<sequence length="136" mass="15577">MYILMQTKCGKAHEMEKFHEAKSKGRVAFQEEQYVTAAHWFEEALDISLKDPAILSNLSACFARLGFGIDALEYATKCISERPEWPKAYYRLGVALNIQKLDPRNKGLKDAYMNAIEARLNSIKVEEDKVEEDNTE</sequence>
<gene>
    <name evidence="3" type="ORF">C5167_007172</name>
</gene>
<organism evidence="3 4">
    <name type="scientific">Papaver somniferum</name>
    <name type="common">Opium poppy</name>
    <dbReference type="NCBI Taxonomy" id="3469"/>
    <lineage>
        <taxon>Eukaryota</taxon>
        <taxon>Viridiplantae</taxon>
        <taxon>Streptophyta</taxon>
        <taxon>Embryophyta</taxon>
        <taxon>Tracheophyta</taxon>
        <taxon>Spermatophyta</taxon>
        <taxon>Magnoliopsida</taxon>
        <taxon>Ranunculales</taxon>
        <taxon>Papaveraceae</taxon>
        <taxon>Papaveroideae</taxon>
        <taxon>Papaver</taxon>
    </lineage>
</organism>
<dbReference type="GO" id="GO:0051879">
    <property type="term" value="F:Hsp90 protein binding"/>
    <property type="evidence" value="ECO:0007669"/>
    <property type="project" value="TreeGrafter"/>
</dbReference>
<reference evidence="3 4" key="1">
    <citation type="journal article" date="2018" name="Science">
        <title>The opium poppy genome and morphinan production.</title>
        <authorList>
            <person name="Guo L."/>
            <person name="Winzer T."/>
            <person name="Yang X."/>
            <person name="Li Y."/>
            <person name="Ning Z."/>
            <person name="He Z."/>
            <person name="Teodor R."/>
            <person name="Lu Y."/>
            <person name="Bowser T.A."/>
            <person name="Graham I.A."/>
            <person name="Ye K."/>
        </authorList>
    </citation>
    <scope>NUCLEOTIDE SEQUENCE [LARGE SCALE GENOMIC DNA]</scope>
    <source>
        <strain evidence="4">cv. HN1</strain>
        <tissue evidence="3">Leaves</tissue>
    </source>
</reference>